<feature type="region of interest" description="Disordered" evidence="1">
    <location>
        <begin position="842"/>
        <end position="865"/>
    </location>
</feature>
<dbReference type="Pfam" id="PF10593">
    <property type="entry name" value="Z1"/>
    <property type="match status" value="1"/>
</dbReference>
<organism evidence="3 4">
    <name type="scientific">Brachymonas denitrificans DSM 15123</name>
    <dbReference type="NCBI Taxonomy" id="1121117"/>
    <lineage>
        <taxon>Bacteria</taxon>
        <taxon>Pseudomonadati</taxon>
        <taxon>Pseudomonadota</taxon>
        <taxon>Betaproteobacteria</taxon>
        <taxon>Burkholderiales</taxon>
        <taxon>Comamonadaceae</taxon>
        <taxon>Brachymonas</taxon>
    </lineage>
</organism>
<dbReference type="Proteomes" id="UP000199531">
    <property type="component" value="Unassembled WGS sequence"/>
</dbReference>
<dbReference type="EMBL" id="FOCW01000001">
    <property type="protein sequence ID" value="SEN09793.1"/>
    <property type="molecule type" value="Genomic_DNA"/>
</dbReference>
<proteinExistence type="predicted"/>
<evidence type="ECO:0000259" key="2">
    <source>
        <dbReference type="Pfam" id="PF10593"/>
    </source>
</evidence>
<evidence type="ECO:0000313" key="4">
    <source>
        <dbReference type="Proteomes" id="UP000199531"/>
    </source>
</evidence>
<feature type="domain" description="Putative endonuclease Z1" evidence="2">
    <location>
        <begin position="383"/>
        <end position="614"/>
    </location>
</feature>
<reference evidence="3 4" key="1">
    <citation type="submission" date="2016-10" db="EMBL/GenBank/DDBJ databases">
        <authorList>
            <person name="de Groot N.N."/>
        </authorList>
    </citation>
    <scope>NUCLEOTIDE SEQUENCE [LARGE SCALE GENOMIC DNA]</scope>
    <source>
        <strain evidence="3 4">DSM 15123</strain>
    </source>
</reference>
<dbReference type="InterPro" id="IPR018310">
    <property type="entry name" value="Put_endonuclease_Z1-dom"/>
</dbReference>
<dbReference type="AlphaFoldDB" id="A0A1H8DRG1"/>
<evidence type="ECO:0000313" key="3">
    <source>
        <dbReference type="EMBL" id="SEN09793.1"/>
    </source>
</evidence>
<protein>
    <submittedName>
        <fullName evidence="3">Z1 domain-containing protein</fullName>
    </submittedName>
</protein>
<sequence>MLTPEDLTDEGLNSIMDILEGLRKKRFSAVTDIEMTWIRHKLEAELGVTVSHGEDLHGGDHKPWLDDIKGDLPWHYWSAYREYLKRTGFNPVALGVLDEDTHSILDLCGNPEQEGSWGIQGLVMGDVQSGKTANYSGLINKAADTGYKMIVLLTGMIEDLRAQSQERLDIGFVGQDSRWMLGSENHSKKGVGVGEFKRDAPHPNVLTSVDSDFLTKNKQALRGIPLENISAPVLLVMKKNVSPLRNLVSFLESQLERGATQLNLPLLLIDDEADNASVNAKKDEDPAAINKLIRQVLSMFSRYSYVAYTATPFANVFINPDTDDLFPENFVYALNAPTNYISAASVFSEAGSHAYQVQDIADGEKFFPWSHKKHHQVNKIPPSLMAAIETFLLSCAIRDLRKESLRHRSMLVNVTRFTDVQDRLSHVVKAELSALQDDIRQYLAGDEVWSNQPRLQRLHQTWQDQYQDCEFSWDQIRKSLNSSVASIKVVTVNQKTAETDRLNYSSYKDTEKGRRVIAIGGLTLSRGLTLEGLSVSYFLRNSKAYDTLLQMGRWFGYRKGYEDLCRIWMDPEVQDWFGHVANVIGELRQDIHRMHANEQPPKHFGIRVQSHPGSLIVTALNKMRNAMDVPVSISFSNCGIETPYLPNDKEINTRNIETTSNFLAKISSYMVREERKSGSIKESFFWSRVPASLIEKYLRSLEISNMNLPFISNEGGVEKPLIDFIGQNEFPILGEWDIALPQGEGSEPVQDFLLDMPDGTSVRIHPRQRQFEDISKTSPYLKLNKLRVGDTTDEMKGIGESLLAQAREDWQAKEQGHEKKRAIPGSFYRSYRPRPLLTISLIQPKDAPPPEEGTPEKTGHKKTPRKMMKVCDINSAILVGVGLSFPNYDSTLEKQKVKYRMNKVAIRNMGLIEEDDDDTTEYDND</sequence>
<evidence type="ECO:0000256" key="1">
    <source>
        <dbReference type="SAM" id="MobiDB-lite"/>
    </source>
</evidence>
<accession>A0A1H8DRG1</accession>
<keyword evidence="4" id="KW-1185">Reference proteome</keyword>
<dbReference type="STRING" id="1121117.SAMN02745977_00422"/>
<name>A0A1H8DRG1_9BURK</name>
<gene>
    <name evidence="3" type="ORF">SAMN02745977_00422</name>
</gene>